<dbReference type="GO" id="GO:0004674">
    <property type="term" value="F:protein serine/threonine kinase activity"/>
    <property type="evidence" value="ECO:0007669"/>
    <property type="project" value="TreeGrafter"/>
</dbReference>
<dbReference type="KEGG" id="acan:ACA1_068160"/>
<keyword evidence="1" id="KW-0808">Transferase</keyword>
<dbReference type="FunFam" id="3.30.200.20:FF:000180">
    <property type="entry name" value="serine/threonine-protein kinase STY46-like"/>
    <property type="match status" value="1"/>
</dbReference>
<evidence type="ECO:0000256" key="5">
    <source>
        <dbReference type="PROSITE-ProRule" id="PRU10141"/>
    </source>
</evidence>
<evidence type="ECO:0000256" key="2">
    <source>
        <dbReference type="ARBA" id="ARBA00022741"/>
    </source>
</evidence>
<name>L8HDC3_ACACF</name>
<feature type="compositionally biased region" description="Basic and acidic residues" evidence="6">
    <location>
        <begin position="518"/>
        <end position="529"/>
    </location>
</feature>
<feature type="domain" description="B30.2/SPRY" evidence="9">
    <location>
        <begin position="241"/>
        <end position="427"/>
    </location>
</feature>
<dbReference type="STRING" id="1257118.L8HDC3"/>
<dbReference type="Pfam" id="PF00536">
    <property type="entry name" value="SAM_1"/>
    <property type="match status" value="1"/>
</dbReference>
<dbReference type="InterPro" id="IPR043136">
    <property type="entry name" value="B30.2/SPRY_sf"/>
</dbReference>
<dbReference type="InterPro" id="IPR001660">
    <property type="entry name" value="SAM"/>
</dbReference>
<evidence type="ECO:0000259" key="8">
    <source>
        <dbReference type="PROSITE" id="PS50105"/>
    </source>
</evidence>
<dbReference type="PROSITE" id="PS50011">
    <property type="entry name" value="PROTEIN_KINASE_DOM"/>
    <property type="match status" value="1"/>
</dbReference>
<dbReference type="InterPro" id="IPR000719">
    <property type="entry name" value="Prot_kinase_dom"/>
</dbReference>
<evidence type="ECO:0000256" key="3">
    <source>
        <dbReference type="ARBA" id="ARBA00022777"/>
    </source>
</evidence>
<dbReference type="AlphaFoldDB" id="L8HDC3"/>
<dbReference type="CDD" id="cd12885">
    <property type="entry name" value="SPRY_RanBP_like"/>
    <property type="match status" value="1"/>
</dbReference>
<dbReference type="PROSITE" id="PS00107">
    <property type="entry name" value="PROTEIN_KINASE_ATP"/>
    <property type="match status" value="1"/>
</dbReference>
<evidence type="ECO:0000259" key="9">
    <source>
        <dbReference type="PROSITE" id="PS50188"/>
    </source>
</evidence>
<dbReference type="Pfam" id="PF00622">
    <property type="entry name" value="SPRY"/>
    <property type="match status" value="2"/>
</dbReference>
<dbReference type="SMART" id="SM00449">
    <property type="entry name" value="SPRY"/>
    <property type="match status" value="2"/>
</dbReference>
<evidence type="ECO:0000256" key="6">
    <source>
        <dbReference type="SAM" id="MobiDB-lite"/>
    </source>
</evidence>
<evidence type="ECO:0000256" key="4">
    <source>
        <dbReference type="ARBA" id="ARBA00022840"/>
    </source>
</evidence>
<feature type="region of interest" description="Disordered" evidence="6">
    <location>
        <begin position="818"/>
        <end position="848"/>
    </location>
</feature>
<dbReference type="InterPro" id="IPR003877">
    <property type="entry name" value="SPRY_dom"/>
</dbReference>
<dbReference type="SUPFAM" id="SSF49899">
    <property type="entry name" value="Concanavalin A-like lectins/glucanases"/>
    <property type="match status" value="2"/>
</dbReference>
<dbReference type="PROSITE" id="PS50188">
    <property type="entry name" value="B302_SPRY"/>
    <property type="match status" value="2"/>
</dbReference>
<dbReference type="InterPro" id="IPR001245">
    <property type="entry name" value="Ser-Thr/Tyr_kinase_cat_dom"/>
</dbReference>
<dbReference type="Gene3D" id="2.60.120.920">
    <property type="match status" value="2"/>
</dbReference>
<feature type="domain" description="Protein kinase" evidence="7">
    <location>
        <begin position="563"/>
        <end position="787"/>
    </location>
</feature>
<dbReference type="Gene3D" id="3.30.200.20">
    <property type="entry name" value="Phosphorylase Kinase, domain 1"/>
    <property type="match status" value="1"/>
</dbReference>
<dbReference type="SUPFAM" id="SSF47769">
    <property type="entry name" value="SAM/Pointed domain"/>
    <property type="match status" value="1"/>
</dbReference>
<feature type="binding site" evidence="5">
    <location>
        <position position="590"/>
    </location>
    <ligand>
        <name>ATP</name>
        <dbReference type="ChEBI" id="CHEBI:30616"/>
    </ligand>
</feature>
<dbReference type="Proteomes" id="UP000011083">
    <property type="component" value="Unassembled WGS sequence"/>
</dbReference>
<dbReference type="SUPFAM" id="SSF56112">
    <property type="entry name" value="Protein kinase-like (PK-like)"/>
    <property type="match status" value="1"/>
</dbReference>
<keyword evidence="3 10" id="KW-0418">Kinase</keyword>
<dbReference type="EMBL" id="KB007857">
    <property type="protein sequence ID" value="ELR23232.1"/>
    <property type="molecule type" value="Genomic_DNA"/>
</dbReference>
<dbReference type="InterPro" id="IPR044736">
    <property type="entry name" value="Gid1/RanBPM/SPLA_SPRY"/>
</dbReference>
<keyword evidence="2 5" id="KW-0547">Nucleotide-binding</keyword>
<feature type="region of interest" description="Disordered" evidence="6">
    <location>
        <begin position="504"/>
        <end position="548"/>
    </location>
</feature>
<dbReference type="OrthoDB" id="4062651at2759"/>
<evidence type="ECO:0000259" key="7">
    <source>
        <dbReference type="PROSITE" id="PS50011"/>
    </source>
</evidence>
<dbReference type="InterPro" id="IPR013761">
    <property type="entry name" value="SAM/pointed_sf"/>
</dbReference>
<dbReference type="PANTHER" id="PTHR44329">
    <property type="entry name" value="SERINE/THREONINE-PROTEIN KINASE TNNI3K-RELATED"/>
    <property type="match status" value="1"/>
</dbReference>
<sequence>MQPACLEEEEGGVIQHAPQEQLVQPSAWGRRSNHNLKLLEDGLTVTYQPAPFPLIAVAQADRPFSQLQGLCYFEVVLADVGKSQQLNSVYDRDLAIGLATRAHPLDCHLGSSNKYASSLTPVLALAAVVLTPDNNWPLSYRSYGLHCSDYSTQFKGGKKLVYVPARSLARMWTVVWWPGTVPALKSGDVVGCGFHNTTHDIFFTHNGKALPGALQRIYGELYPTVTVCSNGARFTARFKPPFAYSISLNWAPPELVDYMPRELDPLACGSSLKLHEANTVVEYTNSHDGINGLVLADHPFNPTQKVSYFEMEVVDRGQKGWIAIGLSVFDYPLTHHPGWRRGSWGYHGDDGRKFGESGTGEPFGPSYTTGDVIGVGLHHQRKELFFTKNGFFLGVGFVGITEDILFPSVGLHSYGEKVRAWLLRSERPKRQQHFPDFRAWTPEQVGQWLESTVGLGQYQKKFVENDITGETLESLGDSDVLKKELGITSFGHRMQIVKHIQGLLSKDQQEGGSGSSLSDREDSTGRERSSSSGSREGSGSFSPRPSLPDERAMSRVEVKYEDLEMGECIGKGFFGEVRRARWQGTDVAVKVIYRKSFRSADEFQLFEKEVAVLSLLRHPCIVQFMGVCVGSKNCIVTEFMAGGNLESFVLLKLAVLEHNPYLRLDKHLGAKVADFGLSRLKGENRMTEGVGFLPFQAPEVFKGEEYSEQADVYSFGMVVWFLFAGKQPDEGFASALRMANMVAHKDYRPALPDGSRPSFRELLRTIEHYKQSENHSSGYFVPNDPIATDRPPAPKYSRSEPSLESLYYYESEGEHTTASGSWESRRSSATPSHHPAHHQRAVNSAPLVRRSVENSAAGEDNDEELAAAVGHMRVRDAYHHYSEGDCISTECGSQSENEALFHHHHGPFDQHSPGGEEGDIIAARLFGPTPPQ</sequence>
<organism evidence="10 11">
    <name type="scientific">Acanthamoeba castellanii (strain ATCC 30010 / Neff)</name>
    <dbReference type="NCBI Taxonomy" id="1257118"/>
    <lineage>
        <taxon>Eukaryota</taxon>
        <taxon>Amoebozoa</taxon>
        <taxon>Discosea</taxon>
        <taxon>Longamoebia</taxon>
        <taxon>Centramoebida</taxon>
        <taxon>Acanthamoebidae</taxon>
        <taxon>Acanthamoeba</taxon>
    </lineage>
</organism>
<feature type="compositionally biased region" description="Low complexity" evidence="6">
    <location>
        <begin position="530"/>
        <end position="544"/>
    </location>
</feature>
<dbReference type="InterPro" id="IPR051681">
    <property type="entry name" value="Ser/Thr_Kinases-Pseudokinases"/>
</dbReference>
<dbReference type="InterPro" id="IPR017441">
    <property type="entry name" value="Protein_kinase_ATP_BS"/>
</dbReference>
<keyword evidence="11" id="KW-1185">Reference proteome</keyword>
<accession>L8HDC3</accession>
<dbReference type="Gene3D" id="1.10.150.50">
    <property type="entry name" value="Transcription Factor, Ets-1"/>
    <property type="match status" value="1"/>
</dbReference>
<dbReference type="VEuPathDB" id="AmoebaDB:ACA1_068160"/>
<dbReference type="InterPro" id="IPR013320">
    <property type="entry name" value="ConA-like_dom_sf"/>
</dbReference>
<dbReference type="InterPro" id="IPR001870">
    <property type="entry name" value="B30.2/SPRY"/>
</dbReference>
<protein>
    <submittedName>
        <fullName evidence="10">Dual specificity protein kinase</fullName>
    </submittedName>
</protein>
<dbReference type="GeneID" id="14924205"/>
<dbReference type="Pfam" id="PF07714">
    <property type="entry name" value="PK_Tyr_Ser-Thr"/>
    <property type="match status" value="2"/>
</dbReference>
<gene>
    <name evidence="10" type="ORF">ACA1_068160</name>
</gene>
<dbReference type="SMART" id="SM00454">
    <property type="entry name" value="SAM"/>
    <property type="match status" value="1"/>
</dbReference>
<dbReference type="PROSITE" id="PS50105">
    <property type="entry name" value="SAM_DOMAIN"/>
    <property type="match status" value="1"/>
</dbReference>
<reference evidence="10 11" key="1">
    <citation type="journal article" date="2013" name="Genome Biol.">
        <title>Genome of Acanthamoeba castellanii highlights extensive lateral gene transfer and early evolution of tyrosine kinase signaling.</title>
        <authorList>
            <person name="Clarke M."/>
            <person name="Lohan A.J."/>
            <person name="Liu B."/>
            <person name="Lagkouvardos I."/>
            <person name="Roy S."/>
            <person name="Zafar N."/>
            <person name="Bertelli C."/>
            <person name="Schilde C."/>
            <person name="Kianianmomeni A."/>
            <person name="Burglin T.R."/>
            <person name="Frech C."/>
            <person name="Turcotte B."/>
            <person name="Kopec K.O."/>
            <person name="Synnott J.M."/>
            <person name="Choo C."/>
            <person name="Paponov I."/>
            <person name="Finkler A."/>
            <person name="Soon Heng Tan C."/>
            <person name="Hutchins A.P."/>
            <person name="Weinmeier T."/>
            <person name="Rattei T."/>
            <person name="Chu J.S."/>
            <person name="Gimenez G."/>
            <person name="Irimia M."/>
            <person name="Rigden D.J."/>
            <person name="Fitzpatrick D.A."/>
            <person name="Lorenzo-Morales J."/>
            <person name="Bateman A."/>
            <person name="Chiu C.H."/>
            <person name="Tang P."/>
            <person name="Hegemann P."/>
            <person name="Fromm H."/>
            <person name="Raoult D."/>
            <person name="Greub G."/>
            <person name="Miranda-Saavedra D."/>
            <person name="Chen N."/>
            <person name="Nash P."/>
            <person name="Ginger M.L."/>
            <person name="Horn M."/>
            <person name="Schaap P."/>
            <person name="Caler L."/>
            <person name="Loftus B."/>
        </authorList>
    </citation>
    <scope>NUCLEOTIDE SEQUENCE [LARGE SCALE GENOMIC DNA]</scope>
    <source>
        <strain evidence="10 11">Neff</strain>
    </source>
</reference>
<feature type="domain" description="B30.2/SPRY" evidence="9">
    <location>
        <begin position="1"/>
        <end position="243"/>
    </location>
</feature>
<dbReference type="GO" id="GO:0005524">
    <property type="term" value="F:ATP binding"/>
    <property type="evidence" value="ECO:0007669"/>
    <property type="project" value="UniProtKB-UniRule"/>
</dbReference>
<keyword evidence="4 5" id="KW-0067">ATP-binding</keyword>
<feature type="domain" description="SAM" evidence="8">
    <location>
        <begin position="440"/>
        <end position="506"/>
    </location>
</feature>
<dbReference type="InterPro" id="IPR011009">
    <property type="entry name" value="Kinase-like_dom_sf"/>
</dbReference>
<dbReference type="Gene3D" id="1.10.510.10">
    <property type="entry name" value="Transferase(Phosphotransferase) domain 1"/>
    <property type="match status" value="1"/>
</dbReference>
<evidence type="ECO:0000256" key="1">
    <source>
        <dbReference type="ARBA" id="ARBA00022679"/>
    </source>
</evidence>
<evidence type="ECO:0000313" key="10">
    <source>
        <dbReference type="EMBL" id="ELR23232.1"/>
    </source>
</evidence>
<feature type="region of interest" description="Disordered" evidence="6">
    <location>
        <begin position="774"/>
        <end position="799"/>
    </location>
</feature>
<evidence type="ECO:0000313" key="11">
    <source>
        <dbReference type="Proteomes" id="UP000011083"/>
    </source>
</evidence>
<proteinExistence type="predicted"/>
<dbReference type="PANTHER" id="PTHR44329:SF298">
    <property type="entry name" value="MIXED LINEAGE KINASE DOMAIN-LIKE PROTEIN"/>
    <property type="match status" value="1"/>
</dbReference>
<dbReference type="RefSeq" id="XP_004352760.1">
    <property type="nucleotide sequence ID" value="XM_004352708.1"/>
</dbReference>